<sequence>MEGLEVRPVWIWLGGIGLLIALLLVAVLISYVHVHFTFRKHNHDDYAKITVRLLYGIVRINYEIPSIVFRNMKEGFLVKTEQRMNHSRGEAQSSERVNKRKVKKWAKDVKIMLRATEALKLWIKQTLTRVHMTHLSWATRIGVGDAAYTAVLIGWVWSIKSIIIGYLSYQIHFEQTPKLQVVPVWEDEMEFQTELDWKLKIRITAVIIAGLTLLTRVLQVEGGWRMWFKLLQEQRRRRKLKLKKQHSKSHT</sequence>
<name>A0A0M9BJY8_9BACL</name>
<dbReference type="EMBL" id="LITU01000083">
    <property type="protein sequence ID" value="KOY12852.1"/>
    <property type="molecule type" value="Genomic_DNA"/>
</dbReference>
<evidence type="ECO:0000256" key="1">
    <source>
        <dbReference type="SAM" id="Phobius"/>
    </source>
</evidence>
<feature type="transmembrane region" description="Helical" evidence="1">
    <location>
        <begin position="12"/>
        <end position="32"/>
    </location>
</feature>
<organism evidence="2 3">
    <name type="scientific">Paenibacillus xylanivorans</name>
    <dbReference type="NCBI Taxonomy" id="1705561"/>
    <lineage>
        <taxon>Bacteria</taxon>
        <taxon>Bacillati</taxon>
        <taxon>Bacillota</taxon>
        <taxon>Bacilli</taxon>
        <taxon>Bacillales</taxon>
        <taxon>Paenibacillaceae</taxon>
        <taxon>Paenibacillus</taxon>
    </lineage>
</organism>
<protein>
    <recommendedName>
        <fullName evidence="4">DUF2953 domain-containing protein</fullName>
    </recommendedName>
</protein>
<proteinExistence type="predicted"/>
<dbReference type="InterPro" id="IPR021338">
    <property type="entry name" value="DUF2953"/>
</dbReference>
<dbReference type="Proteomes" id="UP000037688">
    <property type="component" value="Unassembled WGS sequence"/>
</dbReference>
<keyword evidence="1" id="KW-1133">Transmembrane helix</keyword>
<dbReference type="Pfam" id="PF11167">
    <property type="entry name" value="DUF2953"/>
    <property type="match status" value="1"/>
</dbReference>
<reference evidence="2 3" key="1">
    <citation type="submission" date="2015-08" db="EMBL/GenBank/DDBJ databases">
        <title>Draft genome sequence of cellulolytic and xylanolytic Paenibacillus sp. A59, isolated from a decaying forest soil from Patagonia, Argentina.</title>
        <authorList>
            <person name="Ghio S."/>
            <person name="Caceres A.M."/>
            <person name="Talia P."/>
            <person name="Grasso D."/>
            <person name="Campos E."/>
        </authorList>
    </citation>
    <scope>NUCLEOTIDE SEQUENCE [LARGE SCALE GENOMIC DNA]</scope>
    <source>
        <strain evidence="2 3">A59</strain>
    </source>
</reference>
<keyword evidence="1" id="KW-0812">Transmembrane</keyword>
<dbReference type="PATRIC" id="fig|1705561.3.peg.6607"/>
<feature type="transmembrane region" description="Helical" evidence="1">
    <location>
        <begin position="199"/>
        <end position="218"/>
    </location>
</feature>
<feature type="transmembrane region" description="Helical" evidence="1">
    <location>
        <begin position="146"/>
        <end position="169"/>
    </location>
</feature>
<keyword evidence="3" id="KW-1185">Reference proteome</keyword>
<evidence type="ECO:0000313" key="3">
    <source>
        <dbReference type="Proteomes" id="UP000037688"/>
    </source>
</evidence>
<gene>
    <name evidence="2" type="ORF">AMS66_31195</name>
</gene>
<dbReference type="AlphaFoldDB" id="A0A0M9BJY8"/>
<keyword evidence="1" id="KW-0472">Membrane</keyword>
<evidence type="ECO:0000313" key="2">
    <source>
        <dbReference type="EMBL" id="KOY12852.1"/>
    </source>
</evidence>
<comment type="caution">
    <text evidence="2">The sequence shown here is derived from an EMBL/GenBank/DDBJ whole genome shotgun (WGS) entry which is preliminary data.</text>
</comment>
<evidence type="ECO:0008006" key="4">
    <source>
        <dbReference type="Google" id="ProtNLM"/>
    </source>
</evidence>
<accession>A0A0M9BJY8</accession>